<protein>
    <submittedName>
        <fullName evidence="1">Uncharacterized protein</fullName>
    </submittedName>
</protein>
<dbReference type="Proteomes" id="UP000008544">
    <property type="component" value="Chromosome"/>
</dbReference>
<reference evidence="2" key="1">
    <citation type="submission" date="2007-10" db="EMBL/GenBank/DDBJ databases">
        <title>Complete sequence of chromosome of Desulforudis audaxviator MP104C.</title>
        <authorList>
            <person name="Copeland A."/>
            <person name="Lucas S."/>
            <person name="Lapidus A."/>
            <person name="Barry K."/>
            <person name="Glavina del Rio T."/>
            <person name="Dalin E."/>
            <person name="Tice H."/>
            <person name="Bruce D."/>
            <person name="Pitluck S."/>
            <person name="Lowry S.R."/>
            <person name="Larimer F."/>
            <person name="Land M.L."/>
            <person name="Hauser L."/>
            <person name="Kyrpides N."/>
            <person name="Ivanova N.N."/>
            <person name="Richardson P."/>
        </authorList>
    </citation>
    <scope>NUCLEOTIDE SEQUENCE [LARGE SCALE GENOMIC DNA]</scope>
    <source>
        <strain evidence="2">MP104C</strain>
    </source>
</reference>
<accession>B1I3N1</accession>
<sequence length="101" mass="11478">MTHHEETFPINVWINEERFAKLQAVKLGDLPEEAFAGLKVLRVPCTAAQRDKVLAVFPTAKFDSATTKSIEQLPRDIKDKIFDLVVERGSVDIMDEFLANY</sequence>
<dbReference type="STRING" id="477974.Daud_1079"/>
<dbReference type="InterPro" id="IPR054230">
    <property type="entry name" value="DUF6955"/>
</dbReference>
<dbReference type="KEGG" id="dau:Daud_1079"/>
<keyword evidence="2" id="KW-1185">Reference proteome</keyword>
<name>B1I3N1_DESAP</name>
<organism evidence="1 2">
    <name type="scientific">Desulforudis audaxviator (strain MP104C)</name>
    <dbReference type="NCBI Taxonomy" id="477974"/>
    <lineage>
        <taxon>Bacteria</taxon>
        <taxon>Bacillati</taxon>
        <taxon>Bacillota</taxon>
        <taxon>Clostridia</taxon>
        <taxon>Thermoanaerobacterales</taxon>
        <taxon>Candidatus Desulforudaceae</taxon>
        <taxon>Candidatus Desulforudis</taxon>
    </lineage>
</organism>
<gene>
    <name evidence="1" type="ordered locus">Daud_1079</name>
</gene>
<dbReference type="eggNOG" id="ENOG5032RJW">
    <property type="taxonomic scope" value="Bacteria"/>
</dbReference>
<reference evidence="1 2" key="2">
    <citation type="journal article" date="2008" name="Science">
        <title>Environmental genomics reveals a single-species ecosystem deep within Earth.</title>
        <authorList>
            <person name="Chivian D."/>
            <person name="Brodie E.L."/>
            <person name="Alm E.J."/>
            <person name="Culley D.E."/>
            <person name="Dehal P.S."/>
            <person name="Desantis T.Z."/>
            <person name="Gihring T.M."/>
            <person name="Lapidus A."/>
            <person name="Lin L.H."/>
            <person name="Lowry S.R."/>
            <person name="Moser D.P."/>
            <person name="Richardson P.M."/>
            <person name="Southam G."/>
            <person name="Wanger G."/>
            <person name="Pratt L.M."/>
            <person name="Andersen G.L."/>
            <person name="Hazen T.C."/>
            <person name="Brockman F.J."/>
            <person name="Arkin A.P."/>
            <person name="Onstott T.C."/>
        </authorList>
    </citation>
    <scope>NUCLEOTIDE SEQUENCE [LARGE SCALE GENOMIC DNA]</scope>
    <source>
        <strain evidence="1 2">MP104C</strain>
    </source>
</reference>
<dbReference type="EMBL" id="CP000860">
    <property type="protein sequence ID" value="ACA59591.1"/>
    <property type="molecule type" value="Genomic_DNA"/>
</dbReference>
<evidence type="ECO:0000313" key="1">
    <source>
        <dbReference type="EMBL" id="ACA59591.1"/>
    </source>
</evidence>
<evidence type="ECO:0000313" key="2">
    <source>
        <dbReference type="Proteomes" id="UP000008544"/>
    </source>
</evidence>
<dbReference type="RefSeq" id="WP_012302177.1">
    <property type="nucleotide sequence ID" value="NC_010424.1"/>
</dbReference>
<dbReference type="OrthoDB" id="1729828at2"/>
<dbReference type="Pfam" id="PF22271">
    <property type="entry name" value="DUF6955"/>
    <property type="match status" value="1"/>
</dbReference>
<dbReference type="HOGENOM" id="CLU_177103_0_0_9"/>
<proteinExistence type="predicted"/>
<dbReference type="AlphaFoldDB" id="B1I3N1"/>